<name>A0AB34KYQ1_9PEZI</name>
<evidence type="ECO:0000313" key="4">
    <source>
        <dbReference type="EMBL" id="KAL1588907.1"/>
    </source>
</evidence>
<evidence type="ECO:0000256" key="3">
    <source>
        <dbReference type="SAM" id="MobiDB-lite"/>
    </source>
</evidence>
<comment type="caution">
    <text evidence="4">The sequence shown here is derived from an EMBL/GenBank/DDBJ whole genome shotgun (WGS) entry which is preliminary data.</text>
</comment>
<dbReference type="InterPro" id="IPR036065">
    <property type="entry name" value="BolA-like_sf"/>
</dbReference>
<comment type="similarity">
    <text evidence="1 2">Belongs to the BolA/IbaG family.</text>
</comment>
<dbReference type="InterPro" id="IPR052275">
    <property type="entry name" value="Mt_Fe-S_assembly_factor"/>
</dbReference>
<gene>
    <name evidence="4" type="ORF">WHR41_02487</name>
</gene>
<sequence>MAAPRHIAMRAARALASPRTLSSATTTTIRHAALTPRAVALRPAALSSSPIRTYSSAPSDAAPSDAAPSPPDYLDAGELKVFNMLLEGLKPTRLEVQDVSGGCGSMYALDIVSERFAGLPIVKQHRLVNSVLGEEVKKWHGVQMKTKAP</sequence>
<dbReference type="InterPro" id="IPR002634">
    <property type="entry name" value="BolA"/>
</dbReference>
<evidence type="ECO:0000313" key="5">
    <source>
        <dbReference type="Proteomes" id="UP000803884"/>
    </source>
</evidence>
<protein>
    <recommendedName>
        <fullName evidence="6">Bola-like protein</fullName>
    </recommendedName>
</protein>
<dbReference type="PANTHER" id="PTHR46188:SF1">
    <property type="entry name" value="BOLA-LIKE PROTEIN 3"/>
    <property type="match status" value="1"/>
</dbReference>
<dbReference type="RefSeq" id="XP_069232012.1">
    <property type="nucleotide sequence ID" value="XM_069371093.1"/>
</dbReference>
<proteinExistence type="inferred from homology"/>
<evidence type="ECO:0008006" key="6">
    <source>
        <dbReference type="Google" id="ProtNLM"/>
    </source>
</evidence>
<dbReference type="AlphaFoldDB" id="A0AB34KYQ1"/>
<dbReference type="GO" id="GO:0005759">
    <property type="term" value="C:mitochondrial matrix"/>
    <property type="evidence" value="ECO:0007669"/>
    <property type="project" value="TreeGrafter"/>
</dbReference>
<dbReference type="PANTHER" id="PTHR46188">
    <property type="entry name" value="BOLA-LIKE PROTEIN 3"/>
    <property type="match status" value="1"/>
</dbReference>
<dbReference type="Pfam" id="PF01722">
    <property type="entry name" value="BolA"/>
    <property type="match status" value="1"/>
</dbReference>
<dbReference type="SUPFAM" id="SSF82657">
    <property type="entry name" value="BolA-like"/>
    <property type="match status" value="1"/>
</dbReference>
<dbReference type="GeneID" id="96003931"/>
<feature type="region of interest" description="Disordered" evidence="3">
    <location>
        <begin position="46"/>
        <end position="71"/>
    </location>
</feature>
<keyword evidence="5" id="KW-1185">Reference proteome</keyword>
<organism evidence="4 5">
    <name type="scientific">Cladosporium halotolerans</name>
    <dbReference type="NCBI Taxonomy" id="1052096"/>
    <lineage>
        <taxon>Eukaryota</taxon>
        <taxon>Fungi</taxon>
        <taxon>Dikarya</taxon>
        <taxon>Ascomycota</taxon>
        <taxon>Pezizomycotina</taxon>
        <taxon>Dothideomycetes</taxon>
        <taxon>Dothideomycetidae</taxon>
        <taxon>Cladosporiales</taxon>
        <taxon>Cladosporiaceae</taxon>
        <taxon>Cladosporium</taxon>
    </lineage>
</organism>
<dbReference type="Gene3D" id="3.30.300.90">
    <property type="entry name" value="BolA-like"/>
    <property type="match status" value="1"/>
</dbReference>
<dbReference type="EMBL" id="JAAQHG020000006">
    <property type="protein sequence ID" value="KAL1588907.1"/>
    <property type="molecule type" value="Genomic_DNA"/>
</dbReference>
<reference evidence="4 5" key="1">
    <citation type="journal article" date="2020" name="Microbiol. Resour. Announc.">
        <title>Draft Genome Sequence of a Cladosporium Species Isolated from the Mesophotic Ascidian Didemnum maculosum.</title>
        <authorList>
            <person name="Gioti A."/>
            <person name="Siaperas R."/>
            <person name="Nikolaivits E."/>
            <person name="Le Goff G."/>
            <person name="Ouazzani J."/>
            <person name="Kotoulas G."/>
            <person name="Topakas E."/>
        </authorList>
    </citation>
    <scope>NUCLEOTIDE SEQUENCE [LARGE SCALE GENOMIC DNA]</scope>
    <source>
        <strain evidence="4 5">TM138-S3</strain>
    </source>
</reference>
<evidence type="ECO:0000256" key="1">
    <source>
        <dbReference type="ARBA" id="ARBA00005578"/>
    </source>
</evidence>
<feature type="compositionally biased region" description="Low complexity" evidence="3">
    <location>
        <begin position="55"/>
        <end position="67"/>
    </location>
</feature>
<accession>A0AB34KYQ1</accession>
<dbReference type="Proteomes" id="UP000803884">
    <property type="component" value="Unassembled WGS sequence"/>
</dbReference>
<evidence type="ECO:0000256" key="2">
    <source>
        <dbReference type="RuleBase" id="RU003860"/>
    </source>
</evidence>